<dbReference type="PRINTS" id="PR00463">
    <property type="entry name" value="EP450I"/>
</dbReference>
<accession>A0ABQ9FV28</accession>
<dbReference type="EMBL" id="JARBDR010000141">
    <property type="protein sequence ID" value="KAJ8321081.1"/>
    <property type="molecule type" value="Genomic_DNA"/>
</dbReference>
<keyword evidence="2" id="KW-0408">Iron</keyword>
<protein>
    <recommendedName>
        <fullName evidence="5">Cytochrome P450</fullName>
    </recommendedName>
</protein>
<dbReference type="InterPro" id="IPR002401">
    <property type="entry name" value="Cyt_P450_E_grp-I"/>
</dbReference>
<organism evidence="3 4">
    <name type="scientific">Tegillarca granosa</name>
    <name type="common">Malaysian cockle</name>
    <name type="synonym">Anadara granosa</name>
    <dbReference type="NCBI Taxonomy" id="220873"/>
    <lineage>
        <taxon>Eukaryota</taxon>
        <taxon>Metazoa</taxon>
        <taxon>Spiralia</taxon>
        <taxon>Lophotrochozoa</taxon>
        <taxon>Mollusca</taxon>
        <taxon>Bivalvia</taxon>
        <taxon>Autobranchia</taxon>
        <taxon>Pteriomorphia</taxon>
        <taxon>Arcoida</taxon>
        <taxon>Arcoidea</taxon>
        <taxon>Arcidae</taxon>
        <taxon>Tegillarca</taxon>
    </lineage>
</organism>
<dbReference type="InterPro" id="IPR017972">
    <property type="entry name" value="Cyt_P450_CS"/>
</dbReference>
<dbReference type="Proteomes" id="UP001217089">
    <property type="component" value="Unassembled WGS sequence"/>
</dbReference>
<dbReference type="PRINTS" id="PR00385">
    <property type="entry name" value="P450"/>
</dbReference>
<dbReference type="Gene3D" id="1.10.630.10">
    <property type="entry name" value="Cytochrome P450"/>
    <property type="match status" value="1"/>
</dbReference>
<dbReference type="CDD" id="cd20659">
    <property type="entry name" value="CYP4B_4F-like"/>
    <property type="match status" value="1"/>
</dbReference>
<keyword evidence="4" id="KW-1185">Reference proteome</keyword>
<dbReference type="PROSITE" id="PS00086">
    <property type="entry name" value="CYTOCHROME_P450"/>
    <property type="match status" value="1"/>
</dbReference>
<name>A0ABQ9FV28_TEGGR</name>
<evidence type="ECO:0000313" key="4">
    <source>
        <dbReference type="Proteomes" id="UP001217089"/>
    </source>
</evidence>
<sequence length="444" mass="51457">MGGIYPGPTEEGLSYQRLKCSLYPLVNRFWVMRFRPVLVFHHPDSVKVILKTTEPKPTSQTSIYGMGMAWLGEGLLMANGDKWARNRRLLTPAFHFDILQPYVKVYNEAVDILMVKIEEMSKNGCQSFELFSHIGLLSLDIILKCAFSYESNCQVLGKPYLYPDFIFYRTQKGKIFRRHCDFVHSVSEDIIDKRRQTLEKEGLPNKTVGNKKSRYLDFLDILLTAKDDNGTGLTRLEIRNEVDTFLFEGHDTTTSSMCWTLYSLAEHQEYQQRVQAEIDELMMNRDSDYIENSDLQKLEYLTLCIKEGMRLHSPVFFIQRITTKEITVEGMKIPADTAVAIELYNLHHNAVVWENPMEFQPERFLPENIAKRDSYAFVPFSAGPRNCIGQHFAMNEQKVILARLLHRYNFKLEPNHVVRKKLGVVMRAENGIRVVATPRKTCMS</sequence>
<dbReference type="InterPro" id="IPR036396">
    <property type="entry name" value="Cyt_P450_sf"/>
</dbReference>
<evidence type="ECO:0008006" key="5">
    <source>
        <dbReference type="Google" id="ProtNLM"/>
    </source>
</evidence>
<evidence type="ECO:0000313" key="3">
    <source>
        <dbReference type="EMBL" id="KAJ8321081.1"/>
    </source>
</evidence>
<keyword evidence="2" id="KW-0503">Monooxygenase</keyword>
<keyword evidence="2" id="KW-0349">Heme</keyword>
<dbReference type="PANTHER" id="PTHR24291">
    <property type="entry name" value="CYTOCHROME P450 FAMILY 4"/>
    <property type="match status" value="1"/>
</dbReference>
<gene>
    <name evidence="3" type="ORF">KUTeg_002668</name>
</gene>
<dbReference type="InterPro" id="IPR050196">
    <property type="entry name" value="Cytochrome_P450_Monoox"/>
</dbReference>
<comment type="caution">
    <text evidence="3">The sequence shown here is derived from an EMBL/GenBank/DDBJ whole genome shotgun (WGS) entry which is preliminary data.</text>
</comment>
<dbReference type="Pfam" id="PF00067">
    <property type="entry name" value="p450"/>
    <property type="match status" value="1"/>
</dbReference>
<dbReference type="PANTHER" id="PTHR24291:SF201">
    <property type="entry name" value="CYTOCHROME P450, FAMILY 4, SUBFAMILY B, POLYPEPTIDE 7"/>
    <property type="match status" value="1"/>
</dbReference>
<dbReference type="SUPFAM" id="SSF48264">
    <property type="entry name" value="Cytochrome P450"/>
    <property type="match status" value="1"/>
</dbReference>
<evidence type="ECO:0000256" key="2">
    <source>
        <dbReference type="RuleBase" id="RU000461"/>
    </source>
</evidence>
<dbReference type="InterPro" id="IPR001128">
    <property type="entry name" value="Cyt_P450"/>
</dbReference>
<keyword evidence="2" id="KW-0560">Oxidoreductase</keyword>
<comment type="similarity">
    <text evidence="1 2">Belongs to the cytochrome P450 family.</text>
</comment>
<proteinExistence type="inferred from homology"/>
<evidence type="ECO:0000256" key="1">
    <source>
        <dbReference type="ARBA" id="ARBA00010617"/>
    </source>
</evidence>
<keyword evidence="2" id="KW-0479">Metal-binding</keyword>
<reference evidence="3 4" key="1">
    <citation type="submission" date="2022-12" db="EMBL/GenBank/DDBJ databases">
        <title>Chromosome-level genome of Tegillarca granosa.</title>
        <authorList>
            <person name="Kim J."/>
        </authorList>
    </citation>
    <scope>NUCLEOTIDE SEQUENCE [LARGE SCALE GENOMIC DNA]</scope>
    <source>
        <strain evidence="3">Teg-2019</strain>
        <tissue evidence="3">Adductor muscle</tissue>
    </source>
</reference>